<dbReference type="PANTHER" id="PTHR47532">
    <property type="entry name" value="RETINAL-BINDING PROTEIN"/>
    <property type="match status" value="1"/>
</dbReference>
<reference evidence="1 2" key="1">
    <citation type="submission" date="2024-03" db="EMBL/GenBank/DDBJ databases">
        <title>Complete genome sequence of the green alga Chloropicon roscoffensis RCC1871.</title>
        <authorList>
            <person name="Lemieux C."/>
            <person name="Pombert J.-F."/>
            <person name="Otis C."/>
            <person name="Turmel M."/>
        </authorList>
    </citation>
    <scope>NUCLEOTIDE SEQUENCE [LARGE SCALE GENOMIC DNA]</scope>
    <source>
        <strain evidence="1 2">RCC1871</strain>
    </source>
</reference>
<sequence>MAKRESLKGLASASGVFKAVVSFVGGIPQVLLDFLEKINDDNGPLAEQRLRYGPAFYDLTLLSNRIHGLVAAWFGCDGALPKEASEECLSLVQEAAAVYGSELRRVVSFMDEVFANSPFLIKPEGAMDDSTKLNIGAGSKYEATLTVEGPGLQVGWQWRVDPMCTIDFGVTFAAAGGQQDPVEVAPVERVNEATGEHVSTSAGDYTFTWDNGFTWLASKNLEFSIAAIPKVDEEHPAQEG</sequence>
<name>A0AAX4PBZ8_9CHLO</name>
<dbReference type="SUPFAM" id="SSF101576">
    <property type="entry name" value="Supernatant protein factor (SPF), C-terminal domain"/>
    <property type="match status" value="1"/>
</dbReference>
<gene>
    <name evidence="1" type="ORF">HKI87_08g52140</name>
</gene>
<protein>
    <recommendedName>
        <fullName evidence="3">GOLD domain-containing protein</fullName>
    </recommendedName>
</protein>
<organism evidence="1 2">
    <name type="scientific">Chloropicon roscoffensis</name>
    <dbReference type="NCBI Taxonomy" id="1461544"/>
    <lineage>
        <taxon>Eukaryota</taxon>
        <taxon>Viridiplantae</taxon>
        <taxon>Chlorophyta</taxon>
        <taxon>Chloropicophyceae</taxon>
        <taxon>Chloropicales</taxon>
        <taxon>Chloropicaceae</taxon>
        <taxon>Chloropicon</taxon>
    </lineage>
</organism>
<evidence type="ECO:0000313" key="2">
    <source>
        <dbReference type="Proteomes" id="UP001472866"/>
    </source>
</evidence>
<dbReference type="Proteomes" id="UP001472866">
    <property type="component" value="Chromosome 08"/>
</dbReference>
<dbReference type="AlphaFoldDB" id="A0AAX4PBZ8"/>
<dbReference type="EMBL" id="CP151508">
    <property type="protein sequence ID" value="WZN63663.1"/>
    <property type="molecule type" value="Genomic_DNA"/>
</dbReference>
<keyword evidence="2" id="KW-1185">Reference proteome</keyword>
<evidence type="ECO:0000313" key="1">
    <source>
        <dbReference type="EMBL" id="WZN63663.1"/>
    </source>
</evidence>
<dbReference type="InterPro" id="IPR036598">
    <property type="entry name" value="GOLD_dom_sf"/>
</dbReference>
<evidence type="ECO:0008006" key="3">
    <source>
        <dbReference type="Google" id="ProtNLM"/>
    </source>
</evidence>
<dbReference type="PANTHER" id="PTHR47532:SF1">
    <property type="entry name" value="RETINAL-BINDING PROTEIN"/>
    <property type="match status" value="1"/>
</dbReference>
<proteinExistence type="predicted"/>
<dbReference type="Gene3D" id="2.60.120.680">
    <property type="entry name" value="GOLD domain"/>
    <property type="match status" value="1"/>
</dbReference>
<accession>A0AAX4PBZ8</accession>